<evidence type="ECO:0000313" key="4">
    <source>
        <dbReference type="Proteomes" id="UP000036426"/>
    </source>
</evidence>
<feature type="compositionally biased region" description="Polar residues" evidence="1">
    <location>
        <begin position="2214"/>
        <end position="2225"/>
    </location>
</feature>
<proteinExistence type="predicted"/>
<keyword evidence="4" id="KW-1185">Reference proteome</keyword>
<dbReference type="GO" id="GO:0007156">
    <property type="term" value="P:homophilic cell adhesion via plasma membrane adhesion molecules"/>
    <property type="evidence" value="ECO:0007669"/>
    <property type="project" value="InterPro"/>
</dbReference>
<evidence type="ECO:0000259" key="2">
    <source>
        <dbReference type="PROSITE" id="PS50268"/>
    </source>
</evidence>
<name>A0A0J1GNF1_9GAMM</name>
<sequence>MNNAVEHQATPDRGTDEHRAAERDNQQNTLAATTATGAESSQQNTYANQPSDPSPGPDEEQNQGRQQPVEEEAGGSQGAASDARRVDPDTTPSGDSDAPEDDAGSRAAPQGVGGERDTENVGRPAEHSQANAQVEGSSGNAPAEGVSSGAAGVPAGSPNALDTETTSEAFEVNVANASTREMALEDIFDTETMHETFEIQVENVNDEVVIDGDAPAIAISGTEDQSLIITEAELLANASDVDGDVLTVTNIEIDNATVETVVDPDTGETTFVVTPDADVNGSLEIRYDVSDQQGSEVATTATLDLAAVNDAAVVAQDTELVGTEDTEIIFTQDMLLQHVSDIDSDNLTAENLQIAPEYGSVVDNQDGTFTFTPAQDYNGDVPFTFDVNDNDGAITPASGNVDLAAVNDAAVVAQDTEVVGTEDTEIIFTQDMLLQHVSDIDSDNVTAENLQIAPEYGTVVDNEDGTFTFTPAQDYNGDVPFTFDVNDNDGAITPASGNVDLAAVNDAAVVAQDTEVVGTEDTEIVFTQDMLLQHVSDIDSDNVTAENLQIAPEYGSLVDNEDGTFTFTPAQDYNGDVPFTFDVNDNDGAITPASGNVDLAAANDAPVLAETSFTLNEDGSIVIDPAALLENATDIDGDELSISNITSDEHGSVTQNDQGEWVYIPNADYSGEAELTITVFDGTVHTDFPAPVTVTPDADAPSLTVSLTDGAVNVQPMIQVFNVNQSAQPVSPANTFDEDTPVPLNISAAVTDTDGSESMQSLVLDDIPEGSTLTDGTHTFTADGDTHSVDITEWDVSQITFQGAENFHGSVSLSLTATSQEDSTMSGESPETASATTAIEFEIVPVNDEVVIDGEERLDFATQEDTAIVITEAELLANASDVDGDTLMVTNLTMDSGSAQLVVDPDSGERSFVITPNQDVNGDFTLHFDVSDGNGSVVASNAQLTVSPENDAAVVAQDTDITGREDTDLIITQDMLLQHATDIDSDHLTAENLQIAPEYGAVKDNGDGTFTFSPTENYHGEVPFTFDVNDNDGAITPASGQIDVASVNDRVIAQDDNQMSASDPMIRLESAPQHGSVEYMNADGEWTEMVVGEEYPADTQVQFVPDAEDVQSGTRDIQVGSFDSDTSTHVFDGQASVEDWGEVNGNTAVYTEDGVTITTEVNTGELAAWNGAGSHVGAGIGNESRQGLDTNEMLTVTVEGEDVNQITFQLDGLGGYFDETSRNATEVLISAYDADGNLIDAQGGYRESGDYQDTYVFTTDVPVHHFTLGTTGSNGTYVVQNMTVSRTMSDEIQMTTIQPDGSEVLNTVNLDLNHNTAHDPVDVTESLIEVDEGITTQAIKVEEDGQLVLNPSELLKNDTDADGDTLTIIGVEATDDTHGEVSLDEDGNVVFTPEADYNGPASFTYIVSDGNGSTDTATVTVDVTPVNDGPVAPTVTMNGDEDQVIVIDPAFILQQASDADGDQLTLESLSLKNPQNGQLQLQQDGTYHLLTPPDFNGLVELDYQISDGTEVVDGNMKVDVLPVNDAPFHGGNAQLTTYEDGAFTFRADDMLDLFRDVDGDDLVVSRVITADGEEGGELTQNDDGSWTFTPAENYAGTAELQVEVTDPSGATAMLDVPLFIRPVADGAVITTDHDGPLVFDEDTTGLLGLNVDMVDASEQLSHLVITGFPVGFEVSDGVNSVVITEPGQVVDITEWSFNDLSMTPPQDFVGNFFVTVSATTADYGEESSSQVSEPTEAYADFTTTQDEALLLTADDLLDMAGDQEGGEGADADDIQGVHLIDRSQGELTDHGDGTWSFVPADDFTGQVDFAYQIQQGEALVDVQSSIAVSEASDGAASEDPDANAAPTVDQIVTTELGAGNSLTFTPDDLLGQISDGDNDVLSIESVQVINGQGVLETHDNGTYSFTPAEGFSGMAQIAFVATDGEASVRSHFNVDVAEAAPSGDFMLDEMGALTLSAEDIRESLNLADTVDITQVDYHGEAGTLIEDEGQWVFWSDDDFEGQLDLEVTAQDDDTSSVHDLSVTVDEYQDSAPQSQPFQADRMEDDSAQETVDTQTVEEDGSAEEGGNNDDSADLTAAPGSDVRFTLPEEVTENADVQQVEITNLPEGATLNSGIPDGEGGYTLSGDLSQPVTMTLAEGNEGTTTMQFEGQTEVGVPVAGTEGSLTIEVDDAHAMQSGGRGGDSPQGMQDESEQGDWTQGDNTNMGIDVMDDSASYDNDGTGSQQEDAGMMDDSMTP</sequence>
<accession>A0A0J1GNF1</accession>
<feature type="compositionally biased region" description="Basic and acidic residues" evidence="1">
    <location>
        <begin position="9"/>
        <end position="25"/>
    </location>
</feature>
<feature type="compositionally biased region" description="Low complexity" evidence="1">
    <location>
        <begin position="141"/>
        <end position="158"/>
    </location>
</feature>
<feature type="region of interest" description="Disordered" evidence="1">
    <location>
        <begin position="1"/>
        <end position="166"/>
    </location>
</feature>
<feature type="domain" description="Cadherin" evidence="2">
    <location>
        <begin position="1345"/>
        <end position="1435"/>
    </location>
</feature>
<feature type="compositionally biased region" description="Polar residues" evidence="1">
    <location>
        <begin position="128"/>
        <end position="140"/>
    </location>
</feature>
<dbReference type="NCBIfam" id="NF012211">
    <property type="entry name" value="tand_rpt_95"/>
    <property type="match status" value="12"/>
</dbReference>
<organism evidence="3 4">
    <name type="scientific">Photobacterium aphoticum</name>
    <dbReference type="NCBI Taxonomy" id="754436"/>
    <lineage>
        <taxon>Bacteria</taxon>
        <taxon>Pseudomonadati</taxon>
        <taxon>Pseudomonadota</taxon>
        <taxon>Gammaproteobacteria</taxon>
        <taxon>Vibrionales</taxon>
        <taxon>Vibrionaceae</taxon>
        <taxon>Photobacterium</taxon>
    </lineage>
</organism>
<dbReference type="EMBL" id="LDOV01000016">
    <property type="protein sequence ID" value="KLV01273.1"/>
    <property type="molecule type" value="Genomic_DNA"/>
</dbReference>
<gene>
    <name evidence="3" type="ORF">ABT58_08410</name>
</gene>
<feature type="compositionally biased region" description="Low complexity" evidence="1">
    <location>
        <begin position="29"/>
        <end position="38"/>
    </location>
</feature>
<dbReference type="PROSITE" id="PS50268">
    <property type="entry name" value="CADHERIN_2"/>
    <property type="match status" value="1"/>
</dbReference>
<evidence type="ECO:0000256" key="1">
    <source>
        <dbReference type="SAM" id="MobiDB-lite"/>
    </source>
</evidence>
<dbReference type="Gene3D" id="2.60.40.3440">
    <property type="match status" value="3"/>
</dbReference>
<dbReference type="InterPro" id="IPR041690">
    <property type="entry name" value="Cadherin_5"/>
</dbReference>
<feature type="compositionally biased region" description="Basic and acidic residues" evidence="1">
    <location>
        <begin position="114"/>
        <end position="126"/>
    </location>
</feature>
<dbReference type="PATRIC" id="fig|754436.4.peg.1775"/>
<dbReference type="InterPro" id="IPR002126">
    <property type="entry name" value="Cadherin-like_dom"/>
</dbReference>
<feature type="region of interest" description="Disordered" evidence="1">
    <location>
        <begin position="2173"/>
        <end position="2236"/>
    </location>
</feature>
<dbReference type="GO" id="GO:0016020">
    <property type="term" value="C:membrane"/>
    <property type="evidence" value="ECO:0007669"/>
    <property type="project" value="InterPro"/>
</dbReference>
<reference evidence="3 4" key="1">
    <citation type="submission" date="2015-05" db="EMBL/GenBank/DDBJ databases">
        <title>Photobacterium galathea sp. nov.</title>
        <authorList>
            <person name="Machado H."/>
            <person name="Gram L."/>
        </authorList>
    </citation>
    <scope>NUCLEOTIDE SEQUENCE [LARGE SCALE GENOMIC DNA]</scope>
    <source>
        <strain evidence="3 4">DSM 25995</strain>
    </source>
</reference>
<feature type="compositionally biased region" description="Acidic residues" evidence="1">
    <location>
        <begin position="2055"/>
        <end position="2072"/>
    </location>
</feature>
<protein>
    <recommendedName>
        <fullName evidence="2">Cadherin domain-containing protein</fullName>
    </recommendedName>
</protein>
<dbReference type="Proteomes" id="UP000036426">
    <property type="component" value="Unassembled WGS sequence"/>
</dbReference>
<comment type="caution">
    <text evidence="3">The sequence shown here is derived from an EMBL/GenBank/DDBJ whole genome shotgun (WGS) entry which is preliminary data.</text>
</comment>
<feature type="compositionally biased region" description="Polar residues" evidence="1">
    <location>
        <begin position="39"/>
        <end position="51"/>
    </location>
</feature>
<feature type="compositionally biased region" description="Polar residues" evidence="1">
    <location>
        <begin position="2194"/>
        <end position="2204"/>
    </location>
</feature>
<evidence type="ECO:0000313" key="3">
    <source>
        <dbReference type="EMBL" id="KLV01273.1"/>
    </source>
</evidence>
<dbReference type="Pfam" id="PF17892">
    <property type="entry name" value="Cadherin_5"/>
    <property type="match status" value="12"/>
</dbReference>
<feature type="region of interest" description="Disordered" evidence="1">
    <location>
        <begin position="2025"/>
        <end position="2078"/>
    </location>
</feature>
<dbReference type="GO" id="GO:0005509">
    <property type="term" value="F:calcium ion binding"/>
    <property type="evidence" value="ECO:0007669"/>
    <property type="project" value="InterPro"/>
</dbReference>